<dbReference type="EMBL" id="BMHA01000002">
    <property type="protein sequence ID" value="GGI03966.1"/>
    <property type="molecule type" value="Genomic_DNA"/>
</dbReference>
<dbReference type="Gene3D" id="1.10.730.10">
    <property type="entry name" value="Isoleucyl-tRNA Synthetase, Domain 1"/>
    <property type="match status" value="1"/>
</dbReference>
<evidence type="ECO:0000259" key="13">
    <source>
        <dbReference type="SMART" id="SM01016"/>
    </source>
</evidence>
<sequence length="593" mass="65090">MARPELLDPVLADLAGRIRSALGAAGLPEADPDLERPRQAEHGDWATTVPLRLAKPAKRPPREIAQAIVDHLELPDAVEAVEIAGPGFVNFRLAHRYHQDLVRHVIAQGEAFGRRHRDARERETINLEFVSANPTGPLHVGAGRWAAVGDAIAALLEADGHEVTREYYVNDAGEQIRRFGESVVLTARGLPLGEGHYRGSYLPELVEQVRAEHGEDVFEHVPDADIELGGGVEHDGAGEDGLVEDAATGADPRIDPRIGARVGVLAVEAMRQRIAGQMHQLGVDFDVWFSERTLHDTGSIDAAIAQLTDDGRTYESEGATFLRTSEFGDDKDRVIVRSDGRPTYFAADCAYLRDKWARVTGGDAGGGGRLYYLLGADHHGYVGRLLAAAECLGIPRERVEIRIGQLVNLLRGGEPVRMSKRTGEMIALDEVVDEVGADVTRYHFLRQGLDTMVDFDLEVVAQQSMENPVYYVQYAHARINSLVRTADERGFEAGAPEDAELSRLTHPAEVELLSAMAQLPIVVDDAAELRATQRLARYAEDLAATFHRFYTECRVLVEGDEALSRARYWLAVAARQVLANALGLLRVTAPERM</sequence>
<name>A0A8J3A5U7_9ACTN</name>
<comment type="subcellular location">
    <subcellularLocation>
        <location evidence="1 10">Cytoplasm</location>
    </subcellularLocation>
</comment>
<reference evidence="14" key="2">
    <citation type="submission" date="2020-09" db="EMBL/GenBank/DDBJ databases">
        <authorList>
            <person name="Sun Q."/>
            <person name="Zhou Y."/>
        </authorList>
    </citation>
    <scope>NUCLEOTIDE SEQUENCE</scope>
    <source>
        <strain evidence="14">CGMCC 1.14988</strain>
    </source>
</reference>
<evidence type="ECO:0000256" key="9">
    <source>
        <dbReference type="ARBA" id="ARBA00049339"/>
    </source>
</evidence>
<organism evidence="14 15">
    <name type="scientific">Egicoccus halophilus</name>
    <dbReference type="NCBI Taxonomy" id="1670830"/>
    <lineage>
        <taxon>Bacteria</taxon>
        <taxon>Bacillati</taxon>
        <taxon>Actinomycetota</taxon>
        <taxon>Nitriliruptoria</taxon>
        <taxon>Egicoccales</taxon>
        <taxon>Egicoccaceae</taxon>
        <taxon>Egicoccus</taxon>
    </lineage>
</organism>
<dbReference type="Pfam" id="PF00750">
    <property type="entry name" value="tRNA-synt_1d"/>
    <property type="match status" value="2"/>
</dbReference>
<feature type="domain" description="DALR anticodon binding" evidence="12">
    <location>
        <begin position="472"/>
        <end position="593"/>
    </location>
</feature>
<dbReference type="FunFam" id="1.10.730.10:FF:000008">
    <property type="entry name" value="Arginine--tRNA ligase"/>
    <property type="match status" value="1"/>
</dbReference>
<evidence type="ECO:0000256" key="1">
    <source>
        <dbReference type="ARBA" id="ARBA00004496"/>
    </source>
</evidence>
<keyword evidence="15" id="KW-1185">Reference proteome</keyword>
<dbReference type="EC" id="6.1.1.19" evidence="10"/>
<dbReference type="RefSeq" id="WP_130650840.1">
    <property type="nucleotide sequence ID" value="NZ_BMHA01000002.1"/>
</dbReference>
<evidence type="ECO:0000313" key="14">
    <source>
        <dbReference type="EMBL" id="GGI03966.1"/>
    </source>
</evidence>
<evidence type="ECO:0000256" key="7">
    <source>
        <dbReference type="ARBA" id="ARBA00022917"/>
    </source>
</evidence>
<proteinExistence type="inferred from homology"/>
<feature type="domain" description="Arginyl tRNA synthetase N-terminal" evidence="13">
    <location>
        <begin position="12"/>
        <end position="93"/>
    </location>
</feature>
<dbReference type="SUPFAM" id="SSF47323">
    <property type="entry name" value="Anticodon-binding domain of a subclass of class I aminoacyl-tRNA synthetases"/>
    <property type="match status" value="1"/>
</dbReference>
<dbReference type="AlphaFoldDB" id="A0A8J3A5U7"/>
<reference evidence="14" key="1">
    <citation type="journal article" date="2014" name="Int. J. Syst. Evol. Microbiol.">
        <title>Complete genome sequence of Corynebacterium casei LMG S-19264T (=DSM 44701T), isolated from a smear-ripened cheese.</title>
        <authorList>
            <consortium name="US DOE Joint Genome Institute (JGI-PGF)"/>
            <person name="Walter F."/>
            <person name="Albersmeier A."/>
            <person name="Kalinowski J."/>
            <person name="Ruckert C."/>
        </authorList>
    </citation>
    <scope>NUCLEOTIDE SEQUENCE</scope>
    <source>
        <strain evidence="14">CGMCC 1.14988</strain>
    </source>
</reference>
<dbReference type="Gene3D" id="3.40.50.620">
    <property type="entry name" value="HUPs"/>
    <property type="match status" value="1"/>
</dbReference>
<dbReference type="InterPro" id="IPR036695">
    <property type="entry name" value="Arg-tRNA-synth_N_sf"/>
</dbReference>
<dbReference type="SMART" id="SM01016">
    <property type="entry name" value="Arg_tRNA_synt_N"/>
    <property type="match status" value="1"/>
</dbReference>
<keyword evidence="4 10" id="KW-0436">Ligase</keyword>
<keyword evidence="6 10" id="KW-0067">ATP-binding</keyword>
<evidence type="ECO:0000256" key="4">
    <source>
        <dbReference type="ARBA" id="ARBA00022598"/>
    </source>
</evidence>
<evidence type="ECO:0000256" key="6">
    <source>
        <dbReference type="ARBA" id="ARBA00022840"/>
    </source>
</evidence>
<dbReference type="Pfam" id="PF03485">
    <property type="entry name" value="Arg_tRNA_synt_N"/>
    <property type="match status" value="1"/>
</dbReference>
<evidence type="ECO:0000259" key="12">
    <source>
        <dbReference type="SMART" id="SM00836"/>
    </source>
</evidence>
<comment type="caution">
    <text evidence="10">Lacks conserved residue(s) required for the propagation of feature annotation.</text>
</comment>
<dbReference type="GO" id="GO:0006420">
    <property type="term" value="P:arginyl-tRNA aminoacylation"/>
    <property type="evidence" value="ECO:0007669"/>
    <property type="project" value="UniProtKB-UniRule"/>
</dbReference>
<dbReference type="InterPro" id="IPR035684">
    <property type="entry name" value="ArgRS_core"/>
</dbReference>
<comment type="similarity">
    <text evidence="2 10 11">Belongs to the class-I aminoacyl-tRNA synthetase family.</text>
</comment>
<keyword evidence="3 10" id="KW-0963">Cytoplasm</keyword>
<dbReference type="SUPFAM" id="SSF52374">
    <property type="entry name" value="Nucleotidylyl transferase"/>
    <property type="match status" value="1"/>
</dbReference>
<comment type="catalytic activity">
    <reaction evidence="9 10">
        <text>tRNA(Arg) + L-arginine + ATP = L-arginyl-tRNA(Arg) + AMP + diphosphate</text>
        <dbReference type="Rhea" id="RHEA:20301"/>
        <dbReference type="Rhea" id="RHEA-COMP:9658"/>
        <dbReference type="Rhea" id="RHEA-COMP:9673"/>
        <dbReference type="ChEBI" id="CHEBI:30616"/>
        <dbReference type="ChEBI" id="CHEBI:32682"/>
        <dbReference type="ChEBI" id="CHEBI:33019"/>
        <dbReference type="ChEBI" id="CHEBI:78442"/>
        <dbReference type="ChEBI" id="CHEBI:78513"/>
        <dbReference type="ChEBI" id="CHEBI:456215"/>
        <dbReference type="EC" id="6.1.1.19"/>
    </reaction>
</comment>
<dbReference type="PANTHER" id="PTHR11956">
    <property type="entry name" value="ARGINYL-TRNA SYNTHETASE"/>
    <property type="match status" value="1"/>
</dbReference>
<dbReference type="InterPro" id="IPR008909">
    <property type="entry name" value="DALR_anticod-bd"/>
</dbReference>
<keyword evidence="5 10" id="KW-0547">Nucleotide-binding</keyword>
<evidence type="ECO:0000256" key="3">
    <source>
        <dbReference type="ARBA" id="ARBA00022490"/>
    </source>
</evidence>
<evidence type="ECO:0000256" key="8">
    <source>
        <dbReference type="ARBA" id="ARBA00023146"/>
    </source>
</evidence>
<dbReference type="GO" id="GO:0005524">
    <property type="term" value="F:ATP binding"/>
    <property type="evidence" value="ECO:0007669"/>
    <property type="project" value="UniProtKB-UniRule"/>
</dbReference>
<dbReference type="CDD" id="cd00671">
    <property type="entry name" value="ArgRS_core"/>
    <property type="match status" value="1"/>
</dbReference>
<dbReference type="PANTHER" id="PTHR11956:SF5">
    <property type="entry name" value="ARGININE--TRNA LIGASE, CYTOPLASMIC"/>
    <property type="match status" value="1"/>
</dbReference>
<comment type="subunit">
    <text evidence="10">Monomer.</text>
</comment>
<keyword evidence="7 10" id="KW-0648">Protein biosynthesis</keyword>
<evidence type="ECO:0000256" key="2">
    <source>
        <dbReference type="ARBA" id="ARBA00005594"/>
    </source>
</evidence>
<evidence type="ECO:0000256" key="5">
    <source>
        <dbReference type="ARBA" id="ARBA00022741"/>
    </source>
</evidence>
<comment type="caution">
    <text evidence="14">The sequence shown here is derived from an EMBL/GenBank/DDBJ whole genome shotgun (WGS) entry which is preliminary data.</text>
</comment>
<dbReference type="InterPro" id="IPR014729">
    <property type="entry name" value="Rossmann-like_a/b/a_fold"/>
</dbReference>
<dbReference type="HAMAP" id="MF_00123">
    <property type="entry name" value="Arg_tRNA_synth"/>
    <property type="match status" value="1"/>
</dbReference>
<dbReference type="InterPro" id="IPR001278">
    <property type="entry name" value="Arg-tRNA-ligase"/>
</dbReference>
<dbReference type="GO" id="GO:0005737">
    <property type="term" value="C:cytoplasm"/>
    <property type="evidence" value="ECO:0007669"/>
    <property type="project" value="UniProtKB-SubCell"/>
</dbReference>
<dbReference type="OrthoDB" id="9803211at2"/>
<dbReference type="GO" id="GO:0004814">
    <property type="term" value="F:arginine-tRNA ligase activity"/>
    <property type="evidence" value="ECO:0007669"/>
    <property type="project" value="UniProtKB-UniRule"/>
</dbReference>
<evidence type="ECO:0000256" key="11">
    <source>
        <dbReference type="RuleBase" id="RU363038"/>
    </source>
</evidence>
<dbReference type="PRINTS" id="PR01038">
    <property type="entry name" value="TRNASYNTHARG"/>
</dbReference>
<dbReference type="InterPro" id="IPR005148">
    <property type="entry name" value="Arg-tRNA-synth_N"/>
</dbReference>
<evidence type="ECO:0000256" key="10">
    <source>
        <dbReference type="HAMAP-Rule" id="MF_00123"/>
    </source>
</evidence>
<accession>A0A8J3A5U7</accession>
<dbReference type="Pfam" id="PF05746">
    <property type="entry name" value="DALR_1"/>
    <property type="match status" value="1"/>
</dbReference>
<evidence type="ECO:0000313" key="15">
    <source>
        <dbReference type="Proteomes" id="UP000650511"/>
    </source>
</evidence>
<protein>
    <recommendedName>
        <fullName evidence="10">Arginine--tRNA ligase</fullName>
        <ecNumber evidence="10">6.1.1.19</ecNumber>
    </recommendedName>
    <alternativeName>
        <fullName evidence="10">Arginyl-tRNA synthetase</fullName>
        <shortName evidence="10">ArgRS</shortName>
    </alternativeName>
</protein>
<dbReference type="InterPro" id="IPR009080">
    <property type="entry name" value="tRNAsynth_Ia_anticodon-bd"/>
</dbReference>
<dbReference type="Gene3D" id="3.30.1360.70">
    <property type="entry name" value="Arginyl tRNA synthetase N-terminal domain"/>
    <property type="match status" value="1"/>
</dbReference>
<gene>
    <name evidence="10 14" type="primary">argS</name>
    <name evidence="14" type="ORF">GCM10011354_06690</name>
</gene>
<dbReference type="SUPFAM" id="SSF55190">
    <property type="entry name" value="Arginyl-tRNA synthetase (ArgRS), N-terminal 'additional' domain"/>
    <property type="match status" value="1"/>
</dbReference>
<dbReference type="SMART" id="SM00836">
    <property type="entry name" value="DALR_1"/>
    <property type="match status" value="1"/>
</dbReference>
<dbReference type="Proteomes" id="UP000650511">
    <property type="component" value="Unassembled WGS sequence"/>
</dbReference>
<keyword evidence="8 10" id="KW-0030">Aminoacyl-tRNA synthetase</keyword>